<feature type="domain" description="Glycosyltransferase 2-like" evidence="1">
    <location>
        <begin position="7"/>
        <end position="168"/>
    </location>
</feature>
<dbReference type="CDD" id="cd00761">
    <property type="entry name" value="Glyco_tranf_GTA_type"/>
    <property type="match status" value="1"/>
</dbReference>
<organism evidence="2">
    <name type="scientific">Magnetococcus massalia (strain MO-1)</name>
    <dbReference type="NCBI Taxonomy" id="451514"/>
    <lineage>
        <taxon>Bacteria</taxon>
        <taxon>Pseudomonadati</taxon>
        <taxon>Pseudomonadota</taxon>
        <taxon>Magnetococcia</taxon>
        <taxon>Magnetococcales</taxon>
        <taxon>Magnetococcaceae</taxon>
        <taxon>Magnetococcus</taxon>
    </lineage>
</organism>
<sequence length="317" mass="36624">MTQPTVTVLIPVYNEAEYLLETLQSVQAQSYDNFLCIIGDNASSDATQQIYTDFCQSDARFSAFRQRENRGTYHNTVALIKRVKTPYMMLFAGHDLIQPSFLQQTLQVLETQPEVSMAFSYVVAQQGESLSPLPQAVYNFTGDSASRYLQSAKQLKNCTIAQSVVRTQALADFNFARQPYIGFDHVLISHLLWYGKLHYVPEYLYHRRYFEQHAGAYSSRITGQGDQATRDYRDMFLAYMEDFHGLKTQQQLRQQREKLVQSFNQRQQRLTTMESQEALAEQYRLEGFLQAILMMGLVSESELRTRDQQSQQVAQSD</sequence>
<dbReference type="InterPro" id="IPR001173">
    <property type="entry name" value="Glyco_trans_2-like"/>
</dbReference>
<dbReference type="Gene3D" id="3.90.550.10">
    <property type="entry name" value="Spore Coat Polysaccharide Biosynthesis Protein SpsA, Chain A"/>
    <property type="match status" value="1"/>
</dbReference>
<keyword evidence="2" id="KW-0328">Glycosyltransferase</keyword>
<dbReference type="EMBL" id="LO017727">
    <property type="protein sequence ID" value="CRH07468.1"/>
    <property type="molecule type" value="Genomic_DNA"/>
</dbReference>
<proteinExistence type="predicted"/>
<dbReference type="SUPFAM" id="SSF53448">
    <property type="entry name" value="Nucleotide-diphospho-sugar transferases"/>
    <property type="match status" value="1"/>
</dbReference>
<dbReference type="Pfam" id="PF00535">
    <property type="entry name" value="Glycos_transf_2"/>
    <property type="match status" value="1"/>
</dbReference>
<gene>
    <name evidence="2" type="ORF">MAGMO_3331</name>
</gene>
<dbReference type="InterPro" id="IPR029044">
    <property type="entry name" value="Nucleotide-diphossugar_trans"/>
</dbReference>
<reference evidence="2" key="1">
    <citation type="submission" date="2015-04" db="EMBL/GenBank/DDBJ databases">
        <authorList>
            <person name="Syromyatnikov M.Y."/>
            <person name="Popov V.N."/>
        </authorList>
    </citation>
    <scope>NUCLEOTIDE SEQUENCE</scope>
    <source>
        <strain evidence="2">MO-1</strain>
    </source>
</reference>
<name>A0A1S7LLE6_MAGMO</name>
<evidence type="ECO:0000313" key="2">
    <source>
        <dbReference type="EMBL" id="CRH07468.1"/>
    </source>
</evidence>
<accession>A0A1S7LLE6</accession>
<evidence type="ECO:0000259" key="1">
    <source>
        <dbReference type="Pfam" id="PF00535"/>
    </source>
</evidence>
<keyword evidence="2" id="KW-0808">Transferase</keyword>
<protein>
    <submittedName>
        <fullName evidence="2">Putative GT2: distantly related to b-1, 4-galactosyltransferase</fullName>
    </submittedName>
</protein>
<dbReference type="PANTHER" id="PTHR22916">
    <property type="entry name" value="GLYCOSYLTRANSFERASE"/>
    <property type="match status" value="1"/>
</dbReference>
<dbReference type="GO" id="GO:0016758">
    <property type="term" value="F:hexosyltransferase activity"/>
    <property type="evidence" value="ECO:0007669"/>
    <property type="project" value="UniProtKB-ARBA"/>
</dbReference>
<dbReference type="AlphaFoldDB" id="A0A1S7LLE6"/>